<dbReference type="InterPro" id="IPR032816">
    <property type="entry name" value="VTT_dom"/>
</dbReference>
<feature type="transmembrane region" description="Helical" evidence="1">
    <location>
        <begin position="101"/>
        <end position="122"/>
    </location>
</feature>
<dbReference type="PANTHER" id="PTHR42709:SF11">
    <property type="entry name" value="DEDA FAMILY PROTEIN"/>
    <property type="match status" value="1"/>
</dbReference>
<dbReference type="GO" id="GO:0005886">
    <property type="term" value="C:plasma membrane"/>
    <property type="evidence" value="ECO:0007669"/>
    <property type="project" value="UniProtKB-ARBA"/>
</dbReference>
<keyword evidence="1" id="KW-0472">Membrane</keyword>
<keyword evidence="1" id="KW-0812">Transmembrane</keyword>
<dbReference type="PANTHER" id="PTHR42709">
    <property type="entry name" value="ALKALINE PHOSPHATASE LIKE PROTEIN"/>
    <property type="match status" value="1"/>
</dbReference>
<feature type="transmembrane region" description="Helical" evidence="1">
    <location>
        <begin position="54"/>
        <end position="80"/>
    </location>
</feature>
<organism evidence="3 4">
    <name type="scientific">Thalassotalea piscium</name>
    <dbReference type="NCBI Taxonomy" id="1230533"/>
    <lineage>
        <taxon>Bacteria</taxon>
        <taxon>Pseudomonadati</taxon>
        <taxon>Pseudomonadota</taxon>
        <taxon>Gammaproteobacteria</taxon>
        <taxon>Alteromonadales</taxon>
        <taxon>Colwelliaceae</taxon>
        <taxon>Thalassotalea</taxon>
    </lineage>
</organism>
<gene>
    <name evidence="3" type="ORF">HNQ55_003093</name>
</gene>
<proteinExistence type="predicted"/>
<feature type="transmembrane region" description="Helical" evidence="1">
    <location>
        <begin position="134"/>
        <end position="160"/>
    </location>
</feature>
<feature type="transmembrane region" description="Helical" evidence="1">
    <location>
        <begin position="172"/>
        <end position="191"/>
    </location>
</feature>
<evidence type="ECO:0000256" key="1">
    <source>
        <dbReference type="SAM" id="Phobius"/>
    </source>
</evidence>
<sequence length="193" mass="22162">MKIFSSLYEWTLKWAKHKFAPVILAVLTFAESVFFPIPPDVLLAPMVLANRKKAWFYASLTTVSSVIGGVVGYYLGFWMFEPLIQPLITEFGYQERFNTAISWFEQWGVWVVFLAGFSPIPYKLFTVSAGFLHMLFWPFLLASAVGRGLRFFLVAGIIYYGGETMEQKLRQWIDTIGWVIVVLIVIAYFLLSN</sequence>
<evidence type="ECO:0000259" key="2">
    <source>
        <dbReference type="Pfam" id="PF09335"/>
    </source>
</evidence>
<dbReference type="EMBL" id="JACHHU010000032">
    <property type="protein sequence ID" value="MBB6544560.1"/>
    <property type="molecule type" value="Genomic_DNA"/>
</dbReference>
<dbReference type="AlphaFoldDB" id="A0A7X0TUY2"/>
<keyword evidence="1" id="KW-1133">Transmembrane helix</keyword>
<keyword evidence="4" id="KW-1185">Reference proteome</keyword>
<feature type="domain" description="VTT" evidence="2">
    <location>
        <begin position="53"/>
        <end position="159"/>
    </location>
</feature>
<comment type="caution">
    <text evidence="3">The sequence shown here is derived from an EMBL/GenBank/DDBJ whole genome shotgun (WGS) entry which is preliminary data.</text>
</comment>
<dbReference type="InterPro" id="IPR051311">
    <property type="entry name" value="DedA_domain"/>
</dbReference>
<protein>
    <submittedName>
        <fullName evidence="3">Membrane protein YqaA with SNARE-associated domain</fullName>
    </submittedName>
</protein>
<reference evidence="3 4" key="1">
    <citation type="submission" date="2020-08" db="EMBL/GenBank/DDBJ databases">
        <title>Genomic Encyclopedia of Type Strains, Phase IV (KMG-IV): sequencing the most valuable type-strain genomes for metagenomic binning, comparative biology and taxonomic classification.</title>
        <authorList>
            <person name="Goeker M."/>
        </authorList>
    </citation>
    <scope>NUCLEOTIDE SEQUENCE [LARGE SCALE GENOMIC DNA]</scope>
    <source>
        <strain evidence="3 4">DSM 26287</strain>
    </source>
</reference>
<evidence type="ECO:0000313" key="3">
    <source>
        <dbReference type="EMBL" id="MBB6544560.1"/>
    </source>
</evidence>
<dbReference type="Pfam" id="PF09335">
    <property type="entry name" value="VTT_dom"/>
    <property type="match status" value="1"/>
</dbReference>
<dbReference type="Proteomes" id="UP000537141">
    <property type="component" value="Unassembled WGS sequence"/>
</dbReference>
<name>A0A7X0TUY2_9GAMM</name>
<dbReference type="RefSeq" id="WP_184425787.1">
    <property type="nucleotide sequence ID" value="NZ_AP027362.1"/>
</dbReference>
<evidence type="ECO:0000313" key="4">
    <source>
        <dbReference type="Proteomes" id="UP000537141"/>
    </source>
</evidence>
<accession>A0A7X0TUY2</accession>